<evidence type="ECO:0000313" key="2">
    <source>
        <dbReference type="EMBL" id="PNX96932.1"/>
    </source>
</evidence>
<proteinExistence type="predicted"/>
<evidence type="ECO:0000256" key="1">
    <source>
        <dbReference type="SAM" id="MobiDB-lite"/>
    </source>
</evidence>
<evidence type="ECO:0000313" key="3">
    <source>
        <dbReference type="Proteomes" id="UP000236291"/>
    </source>
</evidence>
<name>A0A2K3N1N6_TRIPR</name>
<feature type="region of interest" description="Disordered" evidence="1">
    <location>
        <begin position="1"/>
        <end position="22"/>
    </location>
</feature>
<sequence>MRILPLHQSSSPLHSHQPLSSPAPTTLPIATFIATAPQSSSRMLWFWLICQQKLLHDVMVSPPWRTAMVKDRENWFVLARTLLLVLMV</sequence>
<reference evidence="2 3" key="2">
    <citation type="journal article" date="2017" name="Front. Plant Sci.">
        <title>Gene Classification and Mining of Molecular Markers Useful in Red Clover (Trifolium pratense) Breeding.</title>
        <authorList>
            <person name="Istvanek J."/>
            <person name="Dluhosova J."/>
            <person name="Dluhos P."/>
            <person name="Patkova L."/>
            <person name="Nedelnik J."/>
            <person name="Repkova J."/>
        </authorList>
    </citation>
    <scope>NUCLEOTIDE SEQUENCE [LARGE SCALE GENOMIC DNA]</scope>
    <source>
        <strain evidence="3">cv. Tatra</strain>
        <tissue evidence="2">Young leaves</tissue>
    </source>
</reference>
<dbReference type="AlphaFoldDB" id="A0A2K3N1N6"/>
<organism evidence="2 3">
    <name type="scientific">Trifolium pratense</name>
    <name type="common">Red clover</name>
    <dbReference type="NCBI Taxonomy" id="57577"/>
    <lineage>
        <taxon>Eukaryota</taxon>
        <taxon>Viridiplantae</taxon>
        <taxon>Streptophyta</taxon>
        <taxon>Embryophyta</taxon>
        <taxon>Tracheophyta</taxon>
        <taxon>Spermatophyta</taxon>
        <taxon>Magnoliopsida</taxon>
        <taxon>eudicotyledons</taxon>
        <taxon>Gunneridae</taxon>
        <taxon>Pentapetalae</taxon>
        <taxon>rosids</taxon>
        <taxon>fabids</taxon>
        <taxon>Fabales</taxon>
        <taxon>Fabaceae</taxon>
        <taxon>Papilionoideae</taxon>
        <taxon>50 kb inversion clade</taxon>
        <taxon>NPAAA clade</taxon>
        <taxon>Hologalegina</taxon>
        <taxon>IRL clade</taxon>
        <taxon>Trifolieae</taxon>
        <taxon>Trifolium</taxon>
    </lineage>
</organism>
<accession>A0A2K3N1N6</accession>
<dbReference type="EMBL" id="ASHM01015016">
    <property type="protein sequence ID" value="PNX96932.1"/>
    <property type="molecule type" value="Genomic_DNA"/>
</dbReference>
<dbReference type="Proteomes" id="UP000236291">
    <property type="component" value="Unassembled WGS sequence"/>
</dbReference>
<reference evidence="2 3" key="1">
    <citation type="journal article" date="2014" name="Am. J. Bot.">
        <title>Genome assembly and annotation for red clover (Trifolium pratense; Fabaceae).</title>
        <authorList>
            <person name="Istvanek J."/>
            <person name="Jaros M."/>
            <person name="Krenek A."/>
            <person name="Repkova J."/>
        </authorList>
    </citation>
    <scope>NUCLEOTIDE SEQUENCE [LARGE SCALE GENOMIC DNA]</scope>
    <source>
        <strain evidence="3">cv. Tatra</strain>
        <tissue evidence="2">Young leaves</tissue>
    </source>
</reference>
<protein>
    <submittedName>
        <fullName evidence="2">Uncharacterized protein</fullName>
    </submittedName>
</protein>
<gene>
    <name evidence="2" type="ORF">L195_g020149</name>
</gene>
<comment type="caution">
    <text evidence="2">The sequence shown here is derived from an EMBL/GenBank/DDBJ whole genome shotgun (WGS) entry which is preliminary data.</text>
</comment>